<keyword evidence="2" id="KW-0812">Transmembrane</keyword>
<dbReference type="Proteomes" id="UP000183038">
    <property type="component" value="Unassembled WGS sequence"/>
</dbReference>
<reference evidence="3 4" key="1">
    <citation type="submission" date="2016-10" db="EMBL/GenBank/DDBJ databases">
        <authorList>
            <person name="de Groot N.N."/>
        </authorList>
    </citation>
    <scope>NUCLEOTIDE SEQUENCE [LARGE SCALE GENOMIC DNA]</scope>
    <source>
        <strain evidence="3 4">MAR_2009_71</strain>
    </source>
</reference>
<protein>
    <submittedName>
        <fullName evidence="3">Uncharacterized protein</fullName>
    </submittedName>
</protein>
<feature type="coiled-coil region" evidence="1">
    <location>
        <begin position="276"/>
        <end position="310"/>
    </location>
</feature>
<feature type="transmembrane region" description="Helical" evidence="2">
    <location>
        <begin position="248"/>
        <end position="268"/>
    </location>
</feature>
<keyword evidence="1" id="KW-0175">Coiled coil</keyword>
<evidence type="ECO:0000256" key="2">
    <source>
        <dbReference type="SAM" id="Phobius"/>
    </source>
</evidence>
<dbReference type="RefSeq" id="WP_074671554.1">
    <property type="nucleotide sequence ID" value="NZ_FNTB01000001.1"/>
</dbReference>
<dbReference type="CDD" id="cd06174">
    <property type="entry name" value="MFS"/>
    <property type="match status" value="1"/>
</dbReference>
<organism evidence="3 4">
    <name type="scientific">Maribacter dokdonensis</name>
    <dbReference type="NCBI Taxonomy" id="320912"/>
    <lineage>
        <taxon>Bacteria</taxon>
        <taxon>Pseudomonadati</taxon>
        <taxon>Bacteroidota</taxon>
        <taxon>Flavobacteriia</taxon>
        <taxon>Flavobacteriales</taxon>
        <taxon>Flavobacteriaceae</taxon>
        <taxon>Maribacter</taxon>
    </lineage>
</organism>
<proteinExistence type="predicted"/>
<sequence>MKAKKNATEQRHSDFQVGNEYDAKQLTFAHNTPQMLEDKLKALEKTTQSGKLTIEQVHYHCDRTKDEIGRAVATELHLLENKSEQLNTHLEVITDDHIQSHYEARRDHHVQNQQKEITKRFGILKTLHLQMGAIDDELQIKKKIRENYIDAPLVRSLLNRSYFYFPLIALFALGDSILSFQSMQFLGEGLPNIALLWLTFLVAAGIAVGAHFTGASIAKKQSKPFWISLVVSMFFVAVLLLLRVDVQASLTLSLLNFGFFGLASVISYRRYSTQDYFTLISEIKALENRKAKLESNIASEQAELDAETNALELSVSHWVKEEVAQDTLHNKMTAKNLTKAIEGLNKVLTSYCNRVEIIRRGALANIAARKERKNQKGFSFNIPDFGLSTAIRAMLNIFIVALMVSCSGNKSKDEKPTYAIVIVDLTDEQQKRPDAQTVLTHLGDMNEGEVTLSVISDMHSYPYKNLSLAPASSFLSQVPEEEQNRIANYQKEFITAYNTLPVPITEPKESFVFSAIARSLKAHRDKIRINRKIVIYSDLVQHEKDKINFYQYKDNPEQLMQDYHKILADFRTQYDPEHRIYLWGLEIDVFHTPTKEMDELWLYQQQFYTQFFKDHGARSVQFHPYAPSSNELVQAH</sequence>
<gene>
    <name evidence="3" type="ORF">SAMN05192540_1541</name>
</gene>
<feature type="transmembrane region" description="Helical" evidence="2">
    <location>
        <begin position="193"/>
        <end position="213"/>
    </location>
</feature>
<feature type="transmembrane region" description="Helical" evidence="2">
    <location>
        <begin position="382"/>
        <end position="404"/>
    </location>
</feature>
<feature type="transmembrane region" description="Helical" evidence="2">
    <location>
        <begin position="162"/>
        <end position="181"/>
    </location>
</feature>
<dbReference type="EMBL" id="FNTB01000001">
    <property type="protein sequence ID" value="SEB78642.1"/>
    <property type="molecule type" value="Genomic_DNA"/>
</dbReference>
<dbReference type="OrthoDB" id="9968791at2"/>
<keyword evidence="2" id="KW-1133">Transmembrane helix</keyword>
<name>A0A1H4M8D9_9FLAO</name>
<evidence type="ECO:0000313" key="3">
    <source>
        <dbReference type="EMBL" id="SEB78642.1"/>
    </source>
</evidence>
<evidence type="ECO:0000256" key="1">
    <source>
        <dbReference type="SAM" id="Coils"/>
    </source>
</evidence>
<dbReference type="AlphaFoldDB" id="A0A1H4M8D9"/>
<accession>A0A1H4M8D9</accession>
<evidence type="ECO:0000313" key="4">
    <source>
        <dbReference type="Proteomes" id="UP000183038"/>
    </source>
</evidence>
<keyword evidence="2" id="KW-0472">Membrane</keyword>
<feature type="transmembrane region" description="Helical" evidence="2">
    <location>
        <begin position="225"/>
        <end position="242"/>
    </location>
</feature>